<feature type="region of interest" description="Disordered" evidence="1">
    <location>
        <begin position="316"/>
        <end position="335"/>
    </location>
</feature>
<evidence type="ECO:0000256" key="2">
    <source>
        <dbReference type="SAM" id="Phobius"/>
    </source>
</evidence>
<keyword evidence="2" id="KW-0812">Transmembrane</keyword>
<dbReference type="SUPFAM" id="SSF54523">
    <property type="entry name" value="Pili subunits"/>
    <property type="match status" value="1"/>
</dbReference>
<dbReference type="RefSeq" id="WP_146444236.1">
    <property type="nucleotide sequence ID" value="NZ_SJPR01000001.1"/>
</dbReference>
<feature type="domain" description="DUF1559" evidence="3">
    <location>
        <begin position="32"/>
        <end position="305"/>
    </location>
</feature>
<reference evidence="4 5" key="1">
    <citation type="submission" date="2019-02" db="EMBL/GenBank/DDBJ databases">
        <title>Deep-cultivation of Planctomycetes and their phenomic and genomic characterization uncovers novel biology.</title>
        <authorList>
            <person name="Wiegand S."/>
            <person name="Jogler M."/>
            <person name="Boedeker C."/>
            <person name="Pinto D."/>
            <person name="Vollmers J."/>
            <person name="Rivas-Marin E."/>
            <person name="Kohn T."/>
            <person name="Peeters S.H."/>
            <person name="Heuer A."/>
            <person name="Rast P."/>
            <person name="Oberbeckmann S."/>
            <person name="Bunk B."/>
            <person name="Jeske O."/>
            <person name="Meyerdierks A."/>
            <person name="Storesund J.E."/>
            <person name="Kallscheuer N."/>
            <person name="Luecker S."/>
            <person name="Lage O.M."/>
            <person name="Pohl T."/>
            <person name="Merkel B.J."/>
            <person name="Hornburger P."/>
            <person name="Mueller R.-W."/>
            <person name="Bruemmer F."/>
            <person name="Labrenz M."/>
            <person name="Spormann A.M."/>
            <person name="Op Den Camp H."/>
            <person name="Overmann J."/>
            <person name="Amann R."/>
            <person name="Jetten M.S.M."/>
            <person name="Mascher T."/>
            <person name="Medema M.H."/>
            <person name="Devos D.P."/>
            <person name="Kaster A.-K."/>
            <person name="Ovreas L."/>
            <person name="Rohde M."/>
            <person name="Galperin M.Y."/>
            <person name="Jogler C."/>
        </authorList>
    </citation>
    <scope>NUCLEOTIDE SEQUENCE [LARGE SCALE GENOMIC DNA]</scope>
    <source>
        <strain evidence="4 5">Pla108</strain>
    </source>
</reference>
<dbReference type="NCBIfam" id="TIGR02532">
    <property type="entry name" value="IV_pilin_GFxxxE"/>
    <property type="match status" value="1"/>
</dbReference>
<evidence type="ECO:0000259" key="3">
    <source>
        <dbReference type="Pfam" id="PF07596"/>
    </source>
</evidence>
<dbReference type="InterPro" id="IPR011453">
    <property type="entry name" value="DUF1559"/>
</dbReference>
<dbReference type="EMBL" id="SJPR01000001">
    <property type="protein sequence ID" value="TWU00581.1"/>
    <property type="molecule type" value="Genomic_DNA"/>
</dbReference>
<proteinExistence type="predicted"/>
<dbReference type="PANTHER" id="PTHR30093:SF2">
    <property type="entry name" value="TYPE II SECRETION SYSTEM PROTEIN H"/>
    <property type="match status" value="1"/>
</dbReference>
<gene>
    <name evidence="4" type="ORF">Pla108_15330</name>
</gene>
<comment type="caution">
    <text evidence="4">The sequence shown here is derived from an EMBL/GenBank/DDBJ whole genome shotgun (WGS) entry which is preliminary data.</text>
</comment>
<dbReference type="Pfam" id="PF07963">
    <property type="entry name" value="N_methyl"/>
    <property type="match status" value="1"/>
</dbReference>
<dbReference type="OrthoDB" id="269098at2"/>
<protein>
    <recommendedName>
        <fullName evidence="3">DUF1559 domain-containing protein</fullName>
    </recommendedName>
</protein>
<keyword evidence="2" id="KW-0472">Membrane</keyword>
<evidence type="ECO:0000313" key="4">
    <source>
        <dbReference type="EMBL" id="TWU00581.1"/>
    </source>
</evidence>
<evidence type="ECO:0000256" key="1">
    <source>
        <dbReference type="SAM" id="MobiDB-lite"/>
    </source>
</evidence>
<organism evidence="4 5">
    <name type="scientific">Botrimarina colliarenosi</name>
    <dbReference type="NCBI Taxonomy" id="2528001"/>
    <lineage>
        <taxon>Bacteria</taxon>
        <taxon>Pseudomonadati</taxon>
        <taxon>Planctomycetota</taxon>
        <taxon>Planctomycetia</taxon>
        <taxon>Pirellulales</taxon>
        <taxon>Lacipirellulaceae</taxon>
        <taxon>Botrimarina</taxon>
    </lineage>
</organism>
<evidence type="ECO:0000313" key="5">
    <source>
        <dbReference type="Proteomes" id="UP000317421"/>
    </source>
</evidence>
<dbReference type="InterPro" id="IPR045584">
    <property type="entry name" value="Pilin-like"/>
</dbReference>
<sequence>MRRERCGFTLVELLVVIAIIGVLVSLLLPAIQSARESGRRTACMNNMRQLGLGVISYEGLFGRFPGLFDELDTTRLSENSGELYMTWAVEMMPFCERQKLYDRYAEGLTPDKYVELMTCPSDDGKHGAPAENSYVANGGRLGSVEVQKTANGPFLNRAATPSLAMREGHWVDGREYTLAFSENTDALRFDVAAWSGFGKSGGIDPEKYPIHRKYFPDDRTWSPVFFWVDSEPVEQQIINGATEECRTPKCFCDFASRLRLSSDCDTDHEWERSRSWRARPKSRHPNGVNIVFGGGRASFVSEAIDYKLWRALMTPSDEQSDSPYRDILLDDNDLP</sequence>
<keyword evidence="5" id="KW-1185">Reference proteome</keyword>
<dbReference type="AlphaFoldDB" id="A0A5C6AME7"/>
<dbReference type="PANTHER" id="PTHR30093">
    <property type="entry name" value="GENERAL SECRETION PATHWAY PROTEIN G"/>
    <property type="match status" value="1"/>
</dbReference>
<name>A0A5C6AME7_9BACT</name>
<accession>A0A5C6AME7</accession>
<keyword evidence="2" id="KW-1133">Transmembrane helix</keyword>
<dbReference type="Pfam" id="PF07596">
    <property type="entry name" value="SBP_bac_10"/>
    <property type="match status" value="1"/>
</dbReference>
<feature type="transmembrane region" description="Helical" evidence="2">
    <location>
        <begin position="7"/>
        <end position="31"/>
    </location>
</feature>
<dbReference type="InterPro" id="IPR012902">
    <property type="entry name" value="N_methyl_site"/>
</dbReference>
<dbReference type="Proteomes" id="UP000317421">
    <property type="component" value="Unassembled WGS sequence"/>
</dbReference>
<dbReference type="Gene3D" id="3.30.700.10">
    <property type="entry name" value="Glycoprotein, Type 4 Pilin"/>
    <property type="match status" value="1"/>
</dbReference>